<keyword evidence="7 12" id="KW-0067">ATP-binding</keyword>
<keyword evidence="2 12" id="KW-0547">Nucleotide-binding</keyword>
<proteinExistence type="inferred from homology"/>
<evidence type="ECO:0000256" key="1">
    <source>
        <dbReference type="ARBA" id="ARBA00022723"/>
    </source>
</evidence>
<dbReference type="InterPro" id="IPR020588">
    <property type="entry name" value="RecA_ATP-bd"/>
</dbReference>
<dbReference type="InterPro" id="IPR041166">
    <property type="entry name" value="Rubredoxin_2"/>
</dbReference>
<evidence type="ECO:0000313" key="15">
    <source>
        <dbReference type="Proteomes" id="UP001369082"/>
    </source>
</evidence>
<comment type="similarity">
    <text evidence="12">Belongs to the RecA family. RadA subfamily.</text>
</comment>
<dbReference type="SUPFAM" id="SSF52540">
    <property type="entry name" value="P-loop containing nucleoside triphosphate hydrolases"/>
    <property type="match status" value="1"/>
</dbReference>
<gene>
    <name evidence="14" type="primary">radA</name>
    <name evidence="14" type="ORF">V6256_04880</name>
</gene>
<dbReference type="PROSITE" id="PS50162">
    <property type="entry name" value="RECA_2"/>
    <property type="match status" value="1"/>
</dbReference>
<reference evidence="14 15" key="1">
    <citation type="submission" date="2024-02" db="EMBL/GenBank/DDBJ databases">
        <title>Bacteria isolated from the canopy kelp, Nereocystis luetkeana.</title>
        <authorList>
            <person name="Pfister C.A."/>
            <person name="Younker I.T."/>
            <person name="Light S.H."/>
        </authorList>
    </citation>
    <scope>NUCLEOTIDE SEQUENCE [LARGE SCALE GENOMIC DNA]</scope>
    <source>
        <strain evidence="14 15">TI.1.05</strain>
    </source>
</reference>
<dbReference type="Pfam" id="PF13541">
    <property type="entry name" value="ChlI"/>
    <property type="match status" value="1"/>
</dbReference>
<evidence type="ECO:0000256" key="3">
    <source>
        <dbReference type="ARBA" id="ARBA00022763"/>
    </source>
</evidence>
<evidence type="ECO:0000256" key="8">
    <source>
        <dbReference type="ARBA" id="ARBA00023016"/>
    </source>
</evidence>
<name>A0ABU9GNP8_9GAMM</name>
<keyword evidence="8" id="KW-0346">Stress response</keyword>
<dbReference type="InterPro" id="IPR027417">
    <property type="entry name" value="P-loop_NTPase"/>
</dbReference>
<dbReference type="PRINTS" id="PR01874">
    <property type="entry name" value="DNAREPAIRADA"/>
</dbReference>
<evidence type="ECO:0000256" key="9">
    <source>
        <dbReference type="ARBA" id="ARBA00023125"/>
    </source>
</evidence>
<dbReference type="EMBL" id="JBAKAZ010000012">
    <property type="protein sequence ID" value="MEL0628939.1"/>
    <property type="molecule type" value="Genomic_DNA"/>
</dbReference>
<dbReference type="PANTHER" id="PTHR32472:SF10">
    <property type="entry name" value="DNA REPAIR PROTEIN RADA-LIKE PROTEIN"/>
    <property type="match status" value="1"/>
</dbReference>
<evidence type="ECO:0000256" key="11">
    <source>
        <dbReference type="NCBIfam" id="TIGR00416"/>
    </source>
</evidence>
<dbReference type="Proteomes" id="UP001369082">
    <property type="component" value="Unassembled WGS sequence"/>
</dbReference>
<keyword evidence="5" id="KW-0378">Hydrolase</keyword>
<keyword evidence="10 12" id="KW-0234">DNA repair</keyword>
<dbReference type="NCBIfam" id="TIGR00416">
    <property type="entry name" value="sms"/>
    <property type="match status" value="1"/>
</dbReference>
<evidence type="ECO:0000256" key="7">
    <source>
        <dbReference type="ARBA" id="ARBA00022840"/>
    </source>
</evidence>
<feature type="domain" description="RecA family profile 1" evidence="13">
    <location>
        <begin position="78"/>
        <end position="229"/>
    </location>
</feature>
<dbReference type="InterPro" id="IPR014774">
    <property type="entry name" value="KaiC-like_dom"/>
</dbReference>
<keyword evidence="4 12" id="KW-0863">Zinc-finger</keyword>
<dbReference type="SUPFAM" id="SSF54211">
    <property type="entry name" value="Ribosomal protein S5 domain 2-like"/>
    <property type="match status" value="1"/>
</dbReference>
<comment type="function">
    <text evidence="12">DNA-dependent ATPase involved in processing of recombination intermediates, plays a role in repairing DNA breaks. Stimulates the branch migration of RecA-mediated strand transfer reactions, allowing the 3' invading strand to extend heteroduplex DNA faster. Binds ssDNA in the presence of ADP but not other nucleotides, has ATPase activity that is stimulated by ssDNA and various branched DNA structures, but inhibited by SSB. Does not have RecA's homology-searching function.</text>
</comment>
<dbReference type="InterPro" id="IPR020568">
    <property type="entry name" value="Ribosomal_Su5_D2-typ_SF"/>
</dbReference>
<keyword evidence="3 12" id="KW-0227">DNA damage</keyword>
<evidence type="ECO:0000256" key="6">
    <source>
        <dbReference type="ARBA" id="ARBA00022833"/>
    </source>
</evidence>
<evidence type="ECO:0000256" key="4">
    <source>
        <dbReference type="ARBA" id="ARBA00022771"/>
    </source>
</evidence>
<dbReference type="InterPro" id="IPR003593">
    <property type="entry name" value="AAA+_ATPase"/>
</dbReference>
<dbReference type="SMART" id="SM00382">
    <property type="entry name" value="AAA"/>
    <property type="match status" value="1"/>
</dbReference>
<evidence type="ECO:0000259" key="13">
    <source>
        <dbReference type="PROSITE" id="PS50162"/>
    </source>
</evidence>
<dbReference type="InterPro" id="IPR004504">
    <property type="entry name" value="DNA_repair_RadA"/>
</dbReference>
<dbReference type="PANTHER" id="PTHR32472">
    <property type="entry name" value="DNA REPAIR PROTEIN RADA"/>
    <property type="match status" value="1"/>
</dbReference>
<evidence type="ECO:0000313" key="14">
    <source>
        <dbReference type="EMBL" id="MEL0628939.1"/>
    </source>
</evidence>
<evidence type="ECO:0000256" key="12">
    <source>
        <dbReference type="RuleBase" id="RU003555"/>
    </source>
</evidence>
<dbReference type="Gene3D" id="3.40.50.300">
    <property type="entry name" value="P-loop containing nucleotide triphosphate hydrolases"/>
    <property type="match status" value="1"/>
</dbReference>
<organism evidence="14 15">
    <name type="scientific">Psychromonas aquatilis</name>
    <dbReference type="NCBI Taxonomy" id="2005072"/>
    <lineage>
        <taxon>Bacteria</taxon>
        <taxon>Pseudomonadati</taxon>
        <taxon>Pseudomonadota</taxon>
        <taxon>Gammaproteobacteria</taxon>
        <taxon>Alteromonadales</taxon>
        <taxon>Psychromonadaceae</taxon>
        <taxon>Psychromonas</taxon>
    </lineage>
</organism>
<evidence type="ECO:0000256" key="10">
    <source>
        <dbReference type="ARBA" id="ARBA00023204"/>
    </source>
</evidence>
<dbReference type="RefSeq" id="WP_341596954.1">
    <property type="nucleotide sequence ID" value="NZ_JBAKAZ010000012.1"/>
</dbReference>
<evidence type="ECO:0000256" key="5">
    <source>
        <dbReference type="ARBA" id="ARBA00022801"/>
    </source>
</evidence>
<keyword evidence="15" id="KW-1185">Reference proteome</keyword>
<dbReference type="Pfam" id="PF18073">
    <property type="entry name" value="Zn_ribbon_LapB"/>
    <property type="match status" value="1"/>
</dbReference>
<dbReference type="Gene3D" id="3.30.230.10">
    <property type="match status" value="1"/>
</dbReference>
<dbReference type="Pfam" id="PF06745">
    <property type="entry name" value="ATPase"/>
    <property type="match status" value="1"/>
</dbReference>
<protein>
    <recommendedName>
        <fullName evidence="11 12">DNA repair protein RadA</fullName>
    </recommendedName>
</protein>
<evidence type="ECO:0000256" key="2">
    <source>
        <dbReference type="ARBA" id="ARBA00022741"/>
    </source>
</evidence>
<keyword evidence="6 12" id="KW-0862">Zinc</keyword>
<dbReference type="InterPro" id="IPR014721">
    <property type="entry name" value="Ribsml_uS5_D2-typ_fold_subgr"/>
</dbReference>
<keyword evidence="1 12" id="KW-0479">Metal-binding</keyword>
<accession>A0ABU9GNP8</accession>
<comment type="caution">
    <text evidence="14">The sequence shown here is derived from an EMBL/GenBank/DDBJ whole genome shotgun (WGS) entry which is preliminary data.</text>
</comment>
<keyword evidence="9 12" id="KW-0238">DNA-binding</keyword>
<sequence>MAKAKTKISYVCSDCGADYTKWQGQCSECKSWNTITEFREASSTTKSVNAAINRNQAGGYAGVTSNGVQKISTVQVENAQRVSTGLSELDRVLGEGITLGSVVLISGDPGSGKTTLLTKVASVMSQTMSTLYVTAEESLSQWAKRGIERLQLNFNEDNFLLSDTDNIEDIVNQCIENKVKFLIADSIQAFESNSVDGSAGGVTQVKTCAKILNRLCKQHGITLILVGQVNKNSQMAGPQTLKHIIDTAIHIEVNDASVRILRADKNRFGDTEQVGIFQMTEKGMHSVDNPSRLFLSGSEEHFEGSAISVIKDGARNLLIEIQALATEVEGEKSIRNCIGVSYSRLSLITAVLKKHGGIPTYYDINISLVGGLKMADSETSTDMAVTAALLSSINSKPLPNDAVFIGELALTGELRQIPQIVPRVREALSHGKKQIFIPAVAYHSSMQQFVKADQKIIALKNVRELIEALQ</sequence>